<dbReference type="SUPFAM" id="SSF52794">
    <property type="entry name" value="PTS system IIB component-like"/>
    <property type="match status" value="1"/>
</dbReference>
<dbReference type="GO" id="GO:0008982">
    <property type="term" value="F:protein-N(PI)-phosphohistidine-sugar phosphotransferase activity"/>
    <property type="evidence" value="ECO:0007669"/>
    <property type="project" value="InterPro"/>
</dbReference>
<keyword evidence="3" id="KW-0805">Transcription regulation</keyword>
<dbReference type="Pfam" id="PF00874">
    <property type="entry name" value="PRD"/>
    <property type="match status" value="2"/>
</dbReference>
<dbReference type="Proteomes" id="UP001321861">
    <property type="component" value="Chromosome"/>
</dbReference>
<feature type="domain" description="PTS EIIB type-2" evidence="7">
    <location>
        <begin position="404"/>
        <end position="493"/>
    </location>
</feature>
<evidence type="ECO:0000259" key="7">
    <source>
        <dbReference type="PROSITE" id="PS51099"/>
    </source>
</evidence>
<dbReference type="Gene3D" id="3.40.50.2300">
    <property type="match status" value="1"/>
</dbReference>
<dbReference type="Pfam" id="PF05043">
    <property type="entry name" value="Mga"/>
    <property type="match status" value="1"/>
</dbReference>
<dbReference type="PROSITE" id="PS51094">
    <property type="entry name" value="PTS_EIIA_TYPE_2"/>
    <property type="match status" value="1"/>
</dbReference>
<keyword evidence="1" id="KW-0808">Transferase</keyword>
<dbReference type="SUPFAM" id="SSF55804">
    <property type="entry name" value="Phoshotransferase/anion transport protein"/>
    <property type="match status" value="1"/>
</dbReference>
<feature type="domain" description="PRD" evidence="8">
    <location>
        <begin position="297"/>
        <end position="401"/>
    </location>
</feature>
<keyword evidence="2" id="KW-0677">Repeat</keyword>
<dbReference type="Gene3D" id="3.40.930.10">
    <property type="entry name" value="Mannitol-specific EII, Chain A"/>
    <property type="match status" value="1"/>
</dbReference>
<protein>
    <submittedName>
        <fullName evidence="9">PTS sugar transporter</fullName>
    </submittedName>
</protein>
<evidence type="ECO:0000256" key="4">
    <source>
        <dbReference type="ARBA" id="ARBA00023159"/>
    </source>
</evidence>
<dbReference type="Gene3D" id="1.10.1790.10">
    <property type="entry name" value="PRD domain"/>
    <property type="match status" value="2"/>
</dbReference>
<dbReference type="RefSeq" id="WP_317635996.1">
    <property type="nucleotide sequence ID" value="NZ_AP026802.1"/>
</dbReference>
<keyword evidence="9" id="KW-0813">Transport</keyword>
<evidence type="ECO:0000313" key="9">
    <source>
        <dbReference type="EMBL" id="BDR58075.1"/>
    </source>
</evidence>
<dbReference type="Gene3D" id="1.10.10.10">
    <property type="entry name" value="Winged helix-like DNA-binding domain superfamily/Winged helix DNA-binding domain"/>
    <property type="match status" value="1"/>
</dbReference>
<dbReference type="Pfam" id="PF00359">
    <property type="entry name" value="PTS_EIIA_2"/>
    <property type="match status" value="1"/>
</dbReference>
<dbReference type="GO" id="GO:0009401">
    <property type="term" value="P:phosphoenolpyruvate-dependent sugar phosphotransferase system"/>
    <property type="evidence" value="ECO:0007669"/>
    <property type="project" value="InterPro"/>
</dbReference>
<dbReference type="InterPro" id="IPR016152">
    <property type="entry name" value="PTrfase/Anion_transptr"/>
</dbReference>
<dbReference type="InterPro" id="IPR011608">
    <property type="entry name" value="PRD"/>
</dbReference>
<evidence type="ECO:0000256" key="5">
    <source>
        <dbReference type="ARBA" id="ARBA00023163"/>
    </source>
</evidence>
<dbReference type="InterPro" id="IPR050661">
    <property type="entry name" value="BglG_antiterminators"/>
</dbReference>
<dbReference type="GO" id="GO:0006355">
    <property type="term" value="P:regulation of DNA-templated transcription"/>
    <property type="evidence" value="ECO:0007669"/>
    <property type="project" value="InterPro"/>
</dbReference>
<reference evidence="9 10" key="1">
    <citation type="journal article" date="2023" name="Microbiol. Spectr.">
        <title>Symbiosis of Carpenter Bees with Uncharacterized Lactic Acid Bacteria Showing NAD Auxotrophy.</title>
        <authorList>
            <person name="Kawasaki S."/>
            <person name="Ozawa K."/>
            <person name="Mori T."/>
            <person name="Yamamoto A."/>
            <person name="Ito M."/>
            <person name="Ohkuma M."/>
            <person name="Sakamoto M."/>
            <person name="Matsutani M."/>
        </authorList>
    </citation>
    <scope>NUCLEOTIDE SEQUENCE [LARGE SCALE GENOMIC DNA]</scope>
    <source>
        <strain evidence="9 10">XA3</strain>
    </source>
</reference>
<proteinExistence type="predicted"/>
<dbReference type="InterPro" id="IPR002178">
    <property type="entry name" value="PTS_EIIA_type-2_dom"/>
</dbReference>
<dbReference type="AlphaFoldDB" id="A0AAU9D9B9"/>
<evidence type="ECO:0000256" key="2">
    <source>
        <dbReference type="ARBA" id="ARBA00022737"/>
    </source>
</evidence>
<name>A0AAU9D9B9_9LACO</name>
<dbReference type="InterPro" id="IPR013011">
    <property type="entry name" value="PTS_EIIB_2"/>
</dbReference>
<accession>A0AAU9D9B9</accession>
<dbReference type="PROSITE" id="PS51372">
    <property type="entry name" value="PRD_2"/>
    <property type="match status" value="2"/>
</dbReference>
<dbReference type="InterPro" id="IPR036388">
    <property type="entry name" value="WH-like_DNA-bd_sf"/>
</dbReference>
<keyword evidence="9" id="KW-0762">Sugar transport</keyword>
<feature type="domain" description="PRD" evidence="8">
    <location>
        <begin position="199"/>
        <end position="296"/>
    </location>
</feature>
<keyword evidence="10" id="KW-1185">Reference proteome</keyword>
<dbReference type="CDD" id="cd00211">
    <property type="entry name" value="PTS_IIA_fru"/>
    <property type="match status" value="1"/>
</dbReference>
<dbReference type="KEGG" id="xap:XA3_05160"/>
<feature type="domain" description="PTS EIIA type-2" evidence="6">
    <location>
        <begin position="500"/>
        <end position="638"/>
    </location>
</feature>
<evidence type="ECO:0000256" key="1">
    <source>
        <dbReference type="ARBA" id="ARBA00022679"/>
    </source>
</evidence>
<gene>
    <name evidence="9" type="ORF">XA3_05160</name>
</gene>
<keyword evidence="4" id="KW-0010">Activator</keyword>
<sequence>MKAYTGGEKINKQELRIAKQILQDKISNYSELEKLVGKSKKTVSKLLDQLQKDISDYGVQIVRKRNVGIYFTGNTDLLANKINGLLSDQSKDYKEQRIISLFSELLMNNHPITIQDLADQFYVSRSTLESDLKEIKVNLQKFDAKLTSNRFGVFISASEQIKRNLMSKLVDIYWGDAKYRPNSINHDLKIELPSKILSFFSPQNLKKVIKALNEFEKNSQIKFSDYEYQSLAIHLVIAIERIKKGVVLSKNKINCSIDPRTFNLVSILEKEFKFSIPPEEISYINIHIVATKKDPIADPHNQLMENDDLSNFLKSNLDEFDNGLINNLTLHLMPALSRLNLGLRIRNPYTQKIKKFFPYSYNKASELSLKLAKSFGVKTNDDEVAFIALHFETYYERKGNVNKIKVVLICSTGLGTARLLEQRLNKYYSDQIEIKRVISIQELLEEPIKEDLVISTINIDLAQIPIVVVPPFLDNPSLERINQKIDQLSKNISCSQAFMNLIDHRLIFIDNQERTQENVINFLGQKLIENKYAINGIAQSAIKREKLASTEIHLVAIPHAAIEFVKKPCIAVYINKQKVIWDKGKVNIVFFLAMNEDVKDEINELYEHLNKILDNKQTLKKMVHAENIEAIINLLRGE</sequence>
<dbReference type="SUPFAM" id="SSF63520">
    <property type="entry name" value="PTS-regulatory domain, PRD"/>
    <property type="match status" value="2"/>
</dbReference>
<dbReference type="PROSITE" id="PS51099">
    <property type="entry name" value="PTS_EIIB_TYPE_2"/>
    <property type="match status" value="1"/>
</dbReference>
<dbReference type="InterPro" id="IPR007737">
    <property type="entry name" value="Mga_HTH"/>
</dbReference>
<evidence type="ECO:0000259" key="8">
    <source>
        <dbReference type="PROSITE" id="PS51372"/>
    </source>
</evidence>
<dbReference type="InterPro" id="IPR036634">
    <property type="entry name" value="PRD_sf"/>
</dbReference>
<keyword evidence="5" id="KW-0804">Transcription</keyword>
<dbReference type="EMBL" id="AP026802">
    <property type="protein sequence ID" value="BDR58075.1"/>
    <property type="molecule type" value="Genomic_DNA"/>
</dbReference>
<organism evidence="9 10">
    <name type="scientific">Xylocopilactobacillus apicola</name>
    <dbReference type="NCBI Taxonomy" id="2932184"/>
    <lineage>
        <taxon>Bacteria</taxon>
        <taxon>Bacillati</taxon>
        <taxon>Bacillota</taxon>
        <taxon>Bacilli</taxon>
        <taxon>Lactobacillales</taxon>
        <taxon>Lactobacillaceae</taxon>
        <taxon>Xylocopilactobacillus</taxon>
    </lineage>
</organism>
<dbReference type="CDD" id="cd05568">
    <property type="entry name" value="PTS_IIB_bgl_like"/>
    <property type="match status" value="1"/>
</dbReference>
<evidence type="ECO:0000259" key="6">
    <source>
        <dbReference type="PROSITE" id="PS51094"/>
    </source>
</evidence>
<dbReference type="PANTHER" id="PTHR30185">
    <property type="entry name" value="CRYPTIC BETA-GLUCOSIDE BGL OPERON ANTITERMINATOR"/>
    <property type="match status" value="1"/>
</dbReference>
<dbReference type="InterPro" id="IPR036095">
    <property type="entry name" value="PTS_EIIB-like_sf"/>
</dbReference>
<evidence type="ECO:0000256" key="3">
    <source>
        <dbReference type="ARBA" id="ARBA00023015"/>
    </source>
</evidence>
<dbReference type="PANTHER" id="PTHR30185:SF13">
    <property type="entry name" value="LICABCH OPERON REGULATOR-RELATED"/>
    <property type="match status" value="1"/>
</dbReference>
<evidence type="ECO:0000313" key="10">
    <source>
        <dbReference type="Proteomes" id="UP001321861"/>
    </source>
</evidence>